<name>A0A1D5APG6_9VIRU</name>
<evidence type="ECO:0000313" key="1">
    <source>
        <dbReference type="EMBL" id="AOH69110.1"/>
    </source>
</evidence>
<gene>
    <name evidence="1" type="ORF">A6F54_35</name>
</gene>
<sequence>MTKLNFGTMLQIVRPMIVSLLRYIDLIIEHNQNESLFNLENDRGNGIKSDDLVNVTQLSNTYVTLFQKVMQGYINSYDSTLMLEIPIPSEVLSLETSMNQEIMYFLTLTVMMMKAEIQQ</sequence>
<organism evidence="1">
    <name type="scientific">Microplitis mediator bracovirus</name>
    <dbReference type="NCBI Taxonomy" id="1836595"/>
    <lineage>
        <taxon>Viruses</taxon>
        <taxon>Viruses incertae sedis</taxon>
        <taxon>Polydnaviriformidae</taxon>
        <taxon>Bracoviriform</taxon>
    </lineage>
</organism>
<proteinExistence type="predicted"/>
<accession>A0A1D5APG6</accession>
<reference evidence="1" key="1">
    <citation type="journal article" date="2016" name="PLoS ONE">
        <title>Analysis of Genetic Variation across the Encapsidated Genome of Microplitis demolitor Bracovirus in Parasitoid Wasps.</title>
        <authorList>
            <person name="Burke G.R."/>
        </authorList>
    </citation>
    <scope>NUCLEOTIDE SEQUENCE</scope>
    <source>
        <strain evidence="1">UGA</strain>
    </source>
</reference>
<protein>
    <submittedName>
        <fullName evidence="1">Uncharacterized protein</fullName>
    </submittedName>
</protein>
<dbReference type="EMBL" id="KX223721">
    <property type="protein sequence ID" value="AOH69110.1"/>
    <property type="molecule type" value="Genomic_DNA"/>
</dbReference>